<organism evidence="1 2">
    <name type="scientific">Candidatus Allocopromorpha excrementipullorum</name>
    <dbReference type="NCBI Taxonomy" id="2840743"/>
    <lineage>
        <taxon>Bacteria</taxon>
        <taxon>Bacillati</taxon>
        <taxon>Bacillota</taxon>
        <taxon>Clostridia</taxon>
        <taxon>Eubacteriales</taxon>
        <taxon>Eubacteriaceae</taxon>
        <taxon>Eubacteriaceae incertae sedis</taxon>
        <taxon>Candidatus Allocopromorpha</taxon>
    </lineage>
</organism>
<gene>
    <name evidence="1" type="ORF">IAD25_01865</name>
</gene>
<sequence>MNGKKELRYFKIGNSYGGNQRWMIDPWMHIGGCAALTTCDAFIYLSLYKGLQGLCPYAPEKMGKKEYKKFAMSMKPYLQPRESGIKDLGTYMDGVRAYLEDVEEDRVTVTGLDGTATYGNAEAAIRETIDREMPVAYLMLKHRDKKFDFFEWHWFLIIGYDESDGGFMIKVATYGKAHWLSLKELWDTGFDEKGGLVLFETDQTEKEERDKTGDLR</sequence>
<dbReference type="EMBL" id="DVOB01000041">
    <property type="protein sequence ID" value="HIU95447.1"/>
    <property type="molecule type" value="Genomic_DNA"/>
</dbReference>
<name>A0A9D1N5B3_9FIRM</name>
<dbReference type="AlphaFoldDB" id="A0A9D1N5B3"/>
<accession>A0A9D1N5B3</accession>
<protein>
    <submittedName>
        <fullName evidence="1">Uncharacterized protein</fullName>
    </submittedName>
</protein>
<comment type="caution">
    <text evidence="1">The sequence shown here is derived from an EMBL/GenBank/DDBJ whole genome shotgun (WGS) entry which is preliminary data.</text>
</comment>
<evidence type="ECO:0000313" key="2">
    <source>
        <dbReference type="Proteomes" id="UP000824130"/>
    </source>
</evidence>
<reference evidence="1" key="2">
    <citation type="journal article" date="2021" name="PeerJ">
        <title>Extensive microbial diversity within the chicken gut microbiome revealed by metagenomics and culture.</title>
        <authorList>
            <person name="Gilroy R."/>
            <person name="Ravi A."/>
            <person name="Getino M."/>
            <person name="Pursley I."/>
            <person name="Horton D.L."/>
            <person name="Alikhan N.F."/>
            <person name="Baker D."/>
            <person name="Gharbi K."/>
            <person name="Hall N."/>
            <person name="Watson M."/>
            <person name="Adriaenssens E.M."/>
            <person name="Foster-Nyarko E."/>
            <person name="Jarju S."/>
            <person name="Secka A."/>
            <person name="Antonio M."/>
            <person name="Oren A."/>
            <person name="Chaudhuri R.R."/>
            <person name="La Ragione R."/>
            <person name="Hildebrand F."/>
            <person name="Pallen M.J."/>
        </authorList>
    </citation>
    <scope>NUCLEOTIDE SEQUENCE</scope>
    <source>
        <strain evidence="1">ChiSjej4B22-8349</strain>
    </source>
</reference>
<proteinExistence type="predicted"/>
<evidence type="ECO:0000313" key="1">
    <source>
        <dbReference type="EMBL" id="HIU95447.1"/>
    </source>
</evidence>
<dbReference type="Proteomes" id="UP000824130">
    <property type="component" value="Unassembled WGS sequence"/>
</dbReference>
<reference evidence="1" key="1">
    <citation type="submission" date="2020-10" db="EMBL/GenBank/DDBJ databases">
        <authorList>
            <person name="Gilroy R."/>
        </authorList>
    </citation>
    <scope>NUCLEOTIDE SEQUENCE</scope>
    <source>
        <strain evidence="1">ChiSjej4B22-8349</strain>
    </source>
</reference>